<keyword evidence="2" id="KW-1185">Reference proteome</keyword>
<dbReference type="PANTHER" id="PTHR46929:SF3">
    <property type="entry name" value="MYB_SANT-LIKE DOMAIN-CONTAINING PROTEIN"/>
    <property type="match status" value="1"/>
</dbReference>
<sequence length="205" mass="23108">MVKVDSDEVWANYVKAHPTIKHYNDKVIVNWSDLSVLCGNDKATGSNAVTVVDMTNEIDVKSIAEDNNSTRDHPRLDGECSYRARKKRVVGGIDGMALAIEKLADSVHKELNTDTTSSSTTRSASNTAAIYIALGIHLLKAMNMLRYDIHDIAGIYEVLRRLPNLEERELVRAMNLLSFDDTKYDIFMTLPDNLKSVWLQMEFEN</sequence>
<dbReference type="EMBL" id="JBBWWR010000005">
    <property type="protein sequence ID" value="KAK8966942.1"/>
    <property type="molecule type" value="Genomic_DNA"/>
</dbReference>
<dbReference type="Proteomes" id="UP001412067">
    <property type="component" value="Unassembled WGS sequence"/>
</dbReference>
<organism evidence="1 2">
    <name type="scientific">Platanthera guangdongensis</name>
    <dbReference type="NCBI Taxonomy" id="2320717"/>
    <lineage>
        <taxon>Eukaryota</taxon>
        <taxon>Viridiplantae</taxon>
        <taxon>Streptophyta</taxon>
        <taxon>Embryophyta</taxon>
        <taxon>Tracheophyta</taxon>
        <taxon>Spermatophyta</taxon>
        <taxon>Magnoliopsida</taxon>
        <taxon>Liliopsida</taxon>
        <taxon>Asparagales</taxon>
        <taxon>Orchidaceae</taxon>
        <taxon>Orchidoideae</taxon>
        <taxon>Orchideae</taxon>
        <taxon>Orchidinae</taxon>
        <taxon>Platanthera</taxon>
    </lineage>
</organism>
<dbReference type="PANTHER" id="PTHR46929">
    <property type="entry name" value="EXPRESSED PROTEIN"/>
    <property type="match status" value="1"/>
</dbReference>
<evidence type="ECO:0000313" key="2">
    <source>
        <dbReference type="Proteomes" id="UP001412067"/>
    </source>
</evidence>
<accession>A0ABR2MRY1</accession>
<proteinExistence type="predicted"/>
<reference evidence="1 2" key="1">
    <citation type="journal article" date="2022" name="Nat. Plants">
        <title>Genomes of leafy and leafless Platanthera orchids illuminate the evolution of mycoheterotrophy.</title>
        <authorList>
            <person name="Li M.H."/>
            <person name="Liu K.W."/>
            <person name="Li Z."/>
            <person name="Lu H.C."/>
            <person name="Ye Q.L."/>
            <person name="Zhang D."/>
            <person name="Wang J.Y."/>
            <person name="Li Y.F."/>
            <person name="Zhong Z.M."/>
            <person name="Liu X."/>
            <person name="Yu X."/>
            <person name="Liu D.K."/>
            <person name="Tu X.D."/>
            <person name="Liu B."/>
            <person name="Hao Y."/>
            <person name="Liao X.Y."/>
            <person name="Jiang Y.T."/>
            <person name="Sun W.H."/>
            <person name="Chen J."/>
            <person name="Chen Y.Q."/>
            <person name="Ai Y."/>
            <person name="Zhai J.W."/>
            <person name="Wu S.S."/>
            <person name="Zhou Z."/>
            <person name="Hsiao Y.Y."/>
            <person name="Wu W.L."/>
            <person name="Chen Y.Y."/>
            <person name="Lin Y.F."/>
            <person name="Hsu J.L."/>
            <person name="Li C.Y."/>
            <person name="Wang Z.W."/>
            <person name="Zhao X."/>
            <person name="Zhong W.Y."/>
            <person name="Ma X.K."/>
            <person name="Ma L."/>
            <person name="Huang J."/>
            <person name="Chen G.Z."/>
            <person name="Huang M.Z."/>
            <person name="Huang L."/>
            <person name="Peng D.H."/>
            <person name="Luo Y.B."/>
            <person name="Zou S.Q."/>
            <person name="Chen S.P."/>
            <person name="Lan S."/>
            <person name="Tsai W.C."/>
            <person name="Van de Peer Y."/>
            <person name="Liu Z.J."/>
        </authorList>
    </citation>
    <scope>NUCLEOTIDE SEQUENCE [LARGE SCALE GENOMIC DNA]</scope>
    <source>
        <strain evidence="1">Lor288</strain>
    </source>
</reference>
<name>A0ABR2MRY1_9ASPA</name>
<protein>
    <submittedName>
        <fullName evidence="1">Uncharacterized protein</fullName>
    </submittedName>
</protein>
<comment type="caution">
    <text evidence="1">The sequence shown here is derived from an EMBL/GenBank/DDBJ whole genome shotgun (WGS) entry which is preliminary data.</text>
</comment>
<evidence type="ECO:0000313" key="1">
    <source>
        <dbReference type="EMBL" id="KAK8966942.1"/>
    </source>
</evidence>
<gene>
    <name evidence="1" type="ORF">KSP40_PGU012451</name>
</gene>